<dbReference type="GO" id="GO:0006355">
    <property type="term" value="P:regulation of DNA-templated transcription"/>
    <property type="evidence" value="ECO:0007669"/>
    <property type="project" value="InterPro"/>
</dbReference>
<dbReference type="PANTHER" id="PTHR48111:SF76">
    <property type="entry name" value="TWO-COMPONENT RESPONSE REGULATOR"/>
    <property type="match status" value="1"/>
</dbReference>
<dbReference type="SMART" id="SM00448">
    <property type="entry name" value="REC"/>
    <property type="match status" value="1"/>
</dbReference>
<dbReference type="Pfam" id="PF00072">
    <property type="entry name" value="Response_reg"/>
    <property type="match status" value="1"/>
</dbReference>
<reference evidence="7" key="1">
    <citation type="submission" date="2018-06" db="EMBL/GenBank/DDBJ databases">
        <authorList>
            <person name="Zhirakovskaya E."/>
        </authorList>
    </citation>
    <scope>NUCLEOTIDE SEQUENCE</scope>
</reference>
<feature type="domain" description="OmpR/PhoB-type" evidence="6">
    <location>
        <begin position="139"/>
        <end position="237"/>
    </location>
</feature>
<dbReference type="InterPro" id="IPR011006">
    <property type="entry name" value="CheY-like_superfamily"/>
</dbReference>
<dbReference type="SUPFAM" id="SSF52172">
    <property type="entry name" value="CheY-like"/>
    <property type="match status" value="1"/>
</dbReference>
<dbReference type="PROSITE" id="PS50110">
    <property type="entry name" value="RESPONSE_REGULATORY"/>
    <property type="match status" value="1"/>
</dbReference>
<dbReference type="InterPro" id="IPR036388">
    <property type="entry name" value="WH-like_DNA-bd_sf"/>
</dbReference>
<organism evidence="7">
    <name type="scientific">hydrothermal vent metagenome</name>
    <dbReference type="NCBI Taxonomy" id="652676"/>
    <lineage>
        <taxon>unclassified sequences</taxon>
        <taxon>metagenomes</taxon>
        <taxon>ecological metagenomes</taxon>
    </lineage>
</organism>
<dbReference type="PANTHER" id="PTHR48111">
    <property type="entry name" value="REGULATOR OF RPOS"/>
    <property type="match status" value="1"/>
</dbReference>
<dbReference type="FunFam" id="1.10.10.10:FF:000005">
    <property type="entry name" value="Two-component system response regulator"/>
    <property type="match status" value="1"/>
</dbReference>
<dbReference type="Gene3D" id="3.40.50.2300">
    <property type="match status" value="1"/>
</dbReference>
<accession>A0A3B0Z242</accession>
<dbReference type="InterPro" id="IPR039420">
    <property type="entry name" value="WalR-like"/>
</dbReference>
<dbReference type="PROSITE" id="PS51755">
    <property type="entry name" value="OMPR_PHOB"/>
    <property type="match status" value="1"/>
</dbReference>
<feature type="domain" description="Response regulatory" evidence="5">
    <location>
        <begin position="16"/>
        <end position="130"/>
    </location>
</feature>
<evidence type="ECO:0000256" key="1">
    <source>
        <dbReference type="ARBA" id="ARBA00022553"/>
    </source>
</evidence>
<keyword evidence="3" id="KW-0238">DNA-binding</keyword>
<protein>
    <submittedName>
        <fullName evidence="7">Response regulator in two-component regulatory system with PhoQ</fullName>
    </submittedName>
</protein>
<dbReference type="GO" id="GO:0000976">
    <property type="term" value="F:transcription cis-regulatory region binding"/>
    <property type="evidence" value="ECO:0007669"/>
    <property type="project" value="TreeGrafter"/>
</dbReference>
<keyword evidence="4" id="KW-0804">Transcription</keyword>
<evidence type="ECO:0000259" key="5">
    <source>
        <dbReference type="PROSITE" id="PS50110"/>
    </source>
</evidence>
<dbReference type="Gene3D" id="1.10.10.10">
    <property type="entry name" value="Winged helix-like DNA-binding domain superfamily/Winged helix DNA-binding domain"/>
    <property type="match status" value="1"/>
</dbReference>
<dbReference type="AlphaFoldDB" id="A0A3B0Z242"/>
<dbReference type="GO" id="GO:0000156">
    <property type="term" value="F:phosphorelay response regulator activity"/>
    <property type="evidence" value="ECO:0007669"/>
    <property type="project" value="TreeGrafter"/>
</dbReference>
<dbReference type="GO" id="GO:0032993">
    <property type="term" value="C:protein-DNA complex"/>
    <property type="evidence" value="ECO:0007669"/>
    <property type="project" value="TreeGrafter"/>
</dbReference>
<dbReference type="EMBL" id="UOFK01000226">
    <property type="protein sequence ID" value="VAW80479.1"/>
    <property type="molecule type" value="Genomic_DNA"/>
</dbReference>
<name>A0A3B0Z242_9ZZZZ</name>
<dbReference type="InterPro" id="IPR001867">
    <property type="entry name" value="OmpR/PhoB-type_DNA-bd"/>
</dbReference>
<proteinExistence type="predicted"/>
<dbReference type="SMART" id="SM00862">
    <property type="entry name" value="Trans_reg_C"/>
    <property type="match status" value="1"/>
</dbReference>
<evidence type="ECO:0000256" key="2">
    <source>
        <dbReference type="ARBA" id="ARBA00023015"/>
    </source>
</evidence>
<dbReference type="CDD" id="cd00383">
    <property type="entry name" value="trans_reg_C"/>
    <property type="match status" value="1"/>
</dbReference>
<keyword evidence="2" id="KW-0805">Transcription regulation</keyword>
<evidence type="ECO:0000256" key="3">
    <source>
        <dbReference type="ARBA" id="ARBA00023125"/>
    </source>
</evidence>
<dbReference type="GO" id="GO:0005829">
    <property type="term" value="C:cytosol"/>
    <property type="evidence" value="ECO:0007669"/>
    <property type="project" value="TreeGrafter"/>
</dbReference>
<keyword evidence="1" id="KW-0597">Phosphoprotein</keyword>
<evidence type="ECO:0000259" key="6">
    <source>
        <dbReference type="PROSITE" id="PS51755"/>
    </source>
</evidence>
<evidence type="ECO:0000313" key="7">
    <source>
        <dbReference type="EMBL" id="VAW80479.1"/>
    </source>
</evidence>
<dbReference type="InterPro" id="IPR001789">
    <property type="entry name" value="Sig_transdc_resp-reg_receiver"/>
</dbReference>
<sequence length="239" mass="26816">MVMCGESLTVIIRCMHILLIEDDCEAAAYLLKGLNESGHTTDHAANGDDGLHLALTGTYDVLIVDRMLPGRDGLTIIRMLRADGERTPVLVLSALGEVDDRVKGLQAGGDDYLVKPYAFSELLARLVALVRRGQPVFEDTRIQVADLVLDQSAHRVTRSDKLIRLQSREYRLLEFLMCHRGQVVTRTMLLEQVWDYHFDPQTNVIDVHISRLRAKIDKGFDPPLLHTVRGSGYKLSESP</sequence>
<dbReference type="Pfam" id="PF00486">
    <property type="entry name" value="Trans_reg_C"/>
    <property type="match status" value="1"/>
</dbReference>
<evidence type="ECO:0000256" key="4">
    <source>
        <dbReference type="ARBA" id="ARBA00023163"/>
    </source>
</evidence>
<gene>
    <name evidence="7" type="ORF">MNBD_GAMMA13-909</name>
</gene>
<dbReference type="CDD" id="cd19935">
    <property type="entry name" value="REC_OmpR_CusR-like"/>
    <property type="match status" value="1"/>
</dbReference>
<dbReference type="Gene3D" id="6.10.250.690">
    <property type="match status" value="1"/>
</dbReference>